<comment type="caution">
    <text evidence="1">The sequence shown here is derived from an EMBL/GenBank/DDBJ whole genome shotgun (WGS) entry which is preliminary data.</text>
</comment>
<protein>
    <submittedName>
        <fullName evidence="1">Uncharacterized protein</fullName>
    </submittedName>
</protein>
<dbReference type="EMBL" id="VFOZ01000002">
    <property type="protein sequence ID" value="TQL90447.1"/>
    <property type="molecule type" value="Genomic_DNA"/>
</dbReference>
<evidence type="ECO:0000313" key="2">
    <source>
        <dbReference type="Proteomes" id="UP000316096"/>
    </source>
</evidence>
<evidence type="ECO:0000313" key="1">
    <source>
        <dbReference type="EMBL" id="TQL90447.1"/>
    </source>
</evidence>
<keyword evidence="2" id="KW-1185">Reference proteome</keyword>
<name>A0A543C041_9ACTN</name>
<dbReference type="Proteomes" id="UP000316096">
    <property type="component" value="Unassembled WGS sequence"/>
</dbReference>
<accession>A0A543C041</accession>
<sequence length="65" mass="6901">MCKHQPPCPAAEAADHGASRMIAYHPEQGWGLLCNGVIIFDDTGELLPNGCSIPIHKAMFEPAAA</sequence>
<gene>
    <name evidence="1" type="ORF">FB559_7751</name>
</gene>
<proteinExistence type="predicted"/>
<reference evidence="1 2" key="1">
    <citation type="submission" date="2019-06" db="EMBL/GenBank/DDBJ databases">
        <title>Sequencing the genomes of 1000 actinobacteria strains.</title>
        <authorList>
            <person name="Klenk H.-P."/>
        </authorList>
    </citation>
    <scope>NUCLEOTIDE SEQUENCE [LARGE SCALE GENOMIC DNA]</scope>
    <source>
        <strain evidence="1 2">DSM 102200</strain>
    </source>
</reference>
<dbReference type="OrthoDB" id="3217111at2"/>
<dbReference type="InterPro" id="IPR046041">
    <property type="entry name" value="DUF5999"/>
</dbReference>
<dbReference type="AlphaFoldDB" id="A0A543C041"/>
<organism evidence="1 2">
    <name type="scientific">Actinoallomurus bryophytorum</name>
    <dbReference type="NCBI Taxonomy" id="1490222"/>
    <lineage>
        <taxon>Bacteria</taxon>
        <taxon>Bacillati</taxon>
        <taxon>Actinomycetota</taxon>
        <taxon>Actinomycetes</taxon>
        <taxon>Streptosporangiales</taxon>
        <taxon>Thermomonosporaceae</taxon>
        <taxon>Actinoallomurus</taxon>
    </lineage>
</organism>
<dbReference type="RefSeq" id="WP_141962482.1">
    <property type="nucleotide sequence ID" value="NZ_VFOZ01000002.1"/>
</dbReference>
<dbReference type="Pfam" id="PF19462">
    <property type="entry name" value="DUF5999"/>
    <property type="match status" value="1"/>
</dbReference>